<feature type="transmembrane region" description="Helical" evidence="2">
    <location>
        <begin position="84"/>
        <end position="107"/>
    </location>
</feature>
<feature type="non-terminal residue" evidence="4">
    <location>
        <position position="293"/>
    </location>
</feature>
<feature type="chain" id="PRO_5029563643" evidence="3">
    <location>
        <begin position="22"/>
        <end position="293"/>
    </location>
</feature>
<feature type="signal peptide" evidence="3">
    <location>
        <begin position="1"/>
        <end position="21"/>
    </location>
</feature>
<keyword evidence="2" id="KW-1133">Transmembrane helix</keyword>
<feature type="compositionally biased region" description="Polar residues" evidence="1">
    <location>
        <begin position="160"/>
        <end position="181"/>
    </location>
</feature>
<accession>A0A7L3K8F4</accession>
<evidence type="ECO:0000256" key="2">
    <source>
        <dbReference type="SAM" id="Phobius"/>
    </source>
</evidence>
<dbReference type="Proteomes" id="UP000525319">
    <property type="component" value="Unassembled WGS sequence"/>
</dbReference>
<dbReference type="GO" id="GO:0045660">
    <property type="term" value="P:positive regulation of neutrophil differentiation"/>
    <property type="evidence" value="ECO:0007669"/>
    <property type="project" value="TreeGrafter"/>
</dbReference>
<dbReference type="EMBL" id="VZTZ01016892">
    <property type="protein sequence ID" value="NXU37837.1"/>
    <property type="molecule type" value="Genomic_DNA"/>
</dbReference>
<dbReference type="PANTHER" id="PTHR15384">
    <property type="entry name" value="PROTEIN EVI2B"/>
    <property type="match status" value="1"/>
</dbReference>
<feature type="compositionally biased region" description="Basic and acidic residues" evidence="1">
    <location>
        <begin position="257"/>
        <end position="267"/>
    </location>
</feature>
<reference evidence="4 5" key="1">
    <citation type="submission" date="2019-09" db="EMBL/GenBank/DDBJ databases">
        <title>Bird 10,000 Genomes (B10K) Project - Family phase.</title>
        <authorList>
            <person name="Zhang G."/>
        </authorList>
    </citation>
    <scope>NUCLEOTIDE SEQUENCE [LARGE SCALE GENOMIC DNA]</scope>
    <source>
        <strain evidence="4">B10K-DU-030-03</strain>
    </source>
</reference>
<feature type="region of interest" description="Disordered" evidence="1">
    <location>
        <begin position="160"/>
        <end position="293"/>
    </location>
</feature>
<gene>
    <name evidence="4" type="primary">Evi2b</name>
    <name evidence="4" type="ORF">DRYBRU_R14616</name>
</gene>
<dbReference type="InterPro" id="IPR033239">
    <property type="entry name" value="EVI2B"/>
</dbReference>
<proteinExistence type="predicted"/>
<feature type="compositionally biased region" description="Pro residues" evidence="1">
    <location>
        <begin position="244"/>
        <end position="254"/>
    </location>
</feature>
<dbReference type="OrthoDB" id="9451284at2759"/>
<evidence type="ECO:0000313" key="5">
    <source>
        <dbReference type="Proteomes" id="UP000525319"/>
    </source>
</evidence>
<feature type="compositionally biased region" description="Low complexity" evidence="1">
    <location>
        <begin position="188"/>
        <end position="197"/>
    </location>
</feature>
<dbReference type="AlphaFoldDB" id="A0A7L3K8F4"/>
<evidence type="ECO:0000313" key="4">
    <source>
        <dbReference type="EMBL" id="NXU37837.1"/>
    </source>
</evidence>
<dbReference type="PANTHER" id="PTHR15384:SF0">
    <property type="entry name" value="PROTEIN EVI2B"/>
    <property type="match status" value="1"/>
</dbReference>
<keyword evidence="5" id="KW-1185">Reference proteome</keyword>
<sequence length="293" mass="31042">MASSQVVLVLLCGEIWSSLSAAAPRQAATAERHMSSTATSPRAHRALLQLQATGPSLYQPDTSPAATEAQAFPGEEEEAGDGSWVAALILGLILIGMALAVVAILLWKCCMRPVLAESHWAGRSPFADGDTPELFMDSDQGTKRSSVLFMLPWRLKQGPNLQEDLSVSETPLQHTTRTENGQPPPPATGCSGAGTAPAPAPAPAPEPANTAADSWPPPDTPPESSDLPPPPEWLREPSCEPSCEPSPEPSPEPSSEPSKHSALHSEAEEPQEPPPELLIQDFPETLPQPEHPL</sequence>
<keyword evidence="3" id="KW-0732">Signal</keyword>
<evidence type="ECO:0000256" key="3">
    <source>
        <dbReference type="SAM" id="SignalP"/>
    </source>
</evidence>
<keyword evidence="2" id="KW-0812">Transmembrane</keyword>
<organism evidence="4 5">
    <name type="scientific">Drymodes brunneopygia</name>
    <dbReference type="NCBI Taxonomy" id="626378"/>
    <lineage>
        <taxon>Eukaryota</taxon>
        <taxon>Metazoa</taxon>
        <taxon>Chordata</taxon>
        <taxon>Craniata</taxon>
        <taxon>Vertebrata</taxon>
        <taxon>Euteleostomi</taxon>
        <taxon>Archelosauria</taxon>
        <taxon>Archosauria</taxon>
        <taxon>Dinosauria</taxon>
        <taxon>Saurischia</taxon>
        <taxon>Theropoda</taxon>
        <taxon>Coelurosauria</taxon>
        <taxon>Aves</taxon>
        <taxon>Neognathae</taxon>
        <taxon>Neoaves</taxon>
        <taxon>Telluraves</taxon>
        <taxon>Australaves</taxon>
        <taxon>Passeriformes</taxon>
        <taxon>Petroicidae</taxon>
        <taxon>Drymodes</taxon>
    </lineage>
</organism>
<feature type="non-terminal residue" evidence="4">
    <location>
        <position position="1"/>
    </location>
</feature>
<dbReference type="GO" id="GO:2000035">
    <property type="term" value="P:regulation of stem cell division"/>
    <property type="evidence" value="ECO:0007669"/>
    <property type="project" value="TreeGrafter"/>
</dbReference>
<keyword evidence="2" id="KW-0472">Membrane</keyword>
<protein>
    <submittedName>
        <fullName evidence="4">EVI2B protein</fullName>
    </submittedName>
</protein>
<comment type="caution">
    <text evidence="4">The sequence shown here is derived from an EMBL/GenBank/DDBJ whole genome shotgun (WGS) entry which is preliminary data.</text>
</comment>
<feature type="compositionally biased region" description="Pro residues" evidence="1">
    <location>
        <begin position="215"/>
        <end position="232"/>
    </location>
</feature>
<name>A0A7L3K8F4_9PASS</name>
<evidence type="ECO:0000256" key="1">
    <source>
        <dbReference type="SAM" id="MobiDB-lite"/>
    </source>
</evidence>